<evidence type="ECO:0000256" key="6">
    <source>
        <dbReference type="ARBA" id="ARBA00023237"/>
    </source>
</evidence>
<evidence type="ECO:0000256" key="3">
    <source>
        <dbReference type="ARBA" id="ARBA00022452"/>
    </source>
</evidence>
<dbReference type="InterPro" id="IPR036942">
    <property type="entry name" value="Beta-barrel_TonB_sf"/>
</dbReference>
<organism evidence="9 10">
    <name type="scientific">Mucilaginibacter oryzae</name>
    <dbReference type="NCBI Taxonomy" id="468058"/>
    <lineage>
        <taxon>Bacteria</taxon>
        <taxon>Pseudomonadati</taxon>
        <taxon>Bacteroidota</taxon>
        <taxon>Sphingobacteriia</taxon>
        <taxon>Sphingobacteriales</taxon>
        <taxon>Sphingobacteriaceae</taxon>
        <taxon>Mucilaginibacter</taxon>
    </lineage>
</organism>
<keyword evidence="10" id="KW-1185">Reference proteome</keyword>
<keyword evidence="3 7" id="KW-1134">Transmembrane beta strand</keyword>
<dbReference type="NCBIfam" id="TIGR04056">
    <property type="entry name" value="OMP_RagA_SusC"/>
    <property type="match status" value="1"/>
</dbReference>
<evidence type="ECO:0000313" key="10">
    <source>
        <dbReference type="Proteomes" id="UP000245678"/>
    </source>
</evidence>
<dbReference type="InterPro" id="IPR012910">
    <property type="entry name" value="Plug_dom"/>
</dbReference>
<dbReference type="NCBIfam" id="TIGR04057">
    <property type="entry name" value="SusC_RagA_signa"/>
    <property type="match status" value="1"/>
</dbReference>
<dbReference type="InterPro" id="IPR008969">
    <property type="entry name" value="CarboxyPept-like_regulatory"/>
</dbReference>
<protein>
    <submittedName>
        <fullName evidence="9">TonB-linked SusC/RagA family outer membrane protein</fullName>
    </submittedName>
</protein>
<dbReference type="EMBL" id="QGHA01000005">
    <property type="protein sequence ID" value="PWK77045.1"/>
    <property type="molecule type" value="Genomic_DNA"/>
</dbReference>
<evidence type="ECO:0000256" key="2">
    <source>
        <dbReference type="ARBA" id="ARBA00022448"/>
    </source>
</evidence>
<evidence type="ECO:0000313" key="9">
    <source>
        <dbReference type="EMBL" id="PWK77045.1"/>
    </source>
</evidence>
<dbReference type="InterPro" id="IPR039426">
    <property type="entry name" value="TonB-dep_rcpt-like"/>
</dbReference>
<dbReference type="RefSeq" id="WP_146203124.1">
    <property type="nucleotide sequence ID" value="NZ_QGHA01000005.1"/>
</dbReference>
<proteinExistence type="inferred from homology"/>
<dbReference type="Proteomes" id="UP000245678">
    <property type="component" value="Unassembled WGS sequence"/>
</dbReference>
<keyword evidence="2 7" id="KW-0813">Transport</keyword>
<comment type="caution">
    <text evidence="9">The sequence shown here is derived from an EMBL/GenBank/DDBJ whole genome shotgun (WGS) entry which is preliminary data.</text>
</comment>
<keyword evidence="4 7" id="KW-0812">Transmembrane</keyword>
<dbReference type="InterPro" id="IPR023997">
    <property type="entry name" value="TonB-dep_OMP_SusC/RagA_CS"/>
</dbReference>
<keyword evidence="6 7" id="KW-0998">Cell outer membrane</keyword>
<dbReference type="SUPFAM" id="SSF56935">
    <property type="entry name" value="Porins"/>
    <property type="match status" value="1"/>
</dbReference>
<name>A0A316HFN7_9SPHI</name>
<dbReference type="InterPro" id="IPR037066">
    <property type="entry name" value="Plug_dom_sf"/>
</dbReference>
<dbReference type="GO" id="GO:0009279">
    <property type="term" value="C:cell outer membrane"/>
    <property type="evidence" value="ECO:0007669"/>
    <property type="project" value="UniProtKB-SubCell"/>
</dbReference>
<comment type="subcellular location">
    <subcellularLocation>
        <location evidence="1 7">Cell outer membrane</location>
        <topology evidence="1 7">Multi-pass membrane protein</topology>
    </subcellularLocation>
</comment>
<accession>A0A316HFN7</accession>
<dbReference type="PROSITE" id="PS52016">
    <property type="entry name" value="TONB_DEPENDENT_REC_3"/>
    <property type="match status" value="1"/>
</dbReference>
<dbReference type="Gene3D" id="2.60.40.1120">
    <property type="entry name" value="Carboxypeptidase-like, regulatory domain"/>
    <property type="match status" value="1"/>
</dbReference>
<dbReference type="Gene3D" id="2.40.170.20">
    <property type="entry name" value="TonB-dependent receptor, beta-barrel domain"/>
    <property type="match status" value="1"/>
</dbReference>
<evidence type="ECO:0000256" key="5">
    <source>
        <dbReference type="ARBA" id="ARBA00023136"/>
    </source>
</evidence>
<sequence length="1193" mass="132196">MNFFTLFYSPKPVRKVGLLSWAKFLAVLLFLINIHISAAAQTKKITLHLNHAPFEKLLKVLEKESGYEFLYNIHDLSKALPVTINVTELEFDKVLARCFAGQPLGYEVKDKTIVIRLKPVAAQLPYGTKADTLNIHGVVYAAEGQPLTGATVKVDITPGFSRISLVDNYGYYQIDKVPANSTLQVSYIGYETQNIPVMGRSSIDITMNTANQEMREVFVLSTGFQKLNKERATGSFGKPDMKVFGQRAATNDIVSRLDGQIAGLTVVTGLQGNGTTRQAVVRGKSTVTNGSQPLYVVNGVPVPDITALNPDDIGDITVLKDASAAAIWGAQAANGVIVITTKSGRNNQNININYSGYVTFTGKPNFGYANVMNSRQYIQAARETFDPVTYPWSSISNSFIAPHEQILYNQNRGIISAARAGEQLDSLSAITNTGQINDLWFRNGIVNNHTVSANGGGDAYSFYSSVSYTGTQSNNPGEKNDQYRLTFNQTFRPNKRVTLNLNSSFAYAYNSNKRPISIGADFIPYQLFRDGNGNNIQLNYLQGIPDERKTDYEQRSGINLNYSPLDELGSGYTRGKLLNVNATGDLTVKIWKGLSFQGTYGYQRIPGTTESYDDISKYSMRRELLNFTVAPFAGSTPVYYLPNTGGRFSTASSNAVNWTVRNQLMFTSALRNGEDHLNIQLGQDLQEQSTLVNTTIVRGYDDALKTYSLLNYQTLSQGVFGAVGSFRSVFTEKPFDTFSTLRRFRSYFALLNYSMTDKYQLDASMRRDHSNLFASNQASQNKPAYSVGARWNVGREKFIQRIGWIDNLSLRTTYGITGNSPYLNAASLYDIVNAQTNSTFGNSLYLSSPANRKLTWETTRTINIGIDMGVLNNRISGSIDAYHKNTTDLLGSISVNPLNGFIRTNGNLGNITNKGIEINLNSMNLQAGAFKWQSHMVFSYNLNKLASYSEPTPDMLTDTWQLSSQWAVGYATPVLFAYRYAGLDNMGDPQIKLANGSITKDPYAATAADLVYKGSTLPKYNGGLSNTFQYKQLSLTANMIFNLGAVMRRDVNQFYAGRLSGTAGSFSGNINPEFENRWKKPGDELNTNIPAYVASLGVNNFRRNTSYYTYADINVVSASYAKLRDITLSYGLPANIAGKLKLKTVNLYVQTGNYMIWKNNKYGIDPEYQAFNIGVRSLPQYRHTFTLGANVTF</sequence>
<evidence type="ECO:0000256" key="7">
    <source>
        <dbReference type="PROSITE-ProRule" id="PRU01360"/>
    </source>
</evidence>
<evidence type="ECO:0000256" key="4">
    <source>
        <dbReference type="ARBA" id="ARBA00022692"/>
    </source>
</evidence>
<dbReference type="InterPro" id="IPR023996">
    <property type="entry name" value="TonB-dep_OMP_SusC/RagA"/>
</dbReference>
<dbReference type="AlphaFoldDB" id="A0A316HFN7"/>
<dbReference type="SUPFAM" id="SSF49464">
    <property type="entry name" value="Carboxypeptidase regulatory domain-like"/>
    <property type="match status" value="1"/>
</dbReference>
<keyword evidence="5 7" id="KW-0472">Membrane</keyword>
<dbReference type="Gene3D" id="2.170.130.10">
    <property type="entry name" value="TonB-dependent receptor, plug domain"/>
    <property type="match status" value="1"/>
</dbReference>
<dbReference type="Pfam" id="PF07715">
    <property type="entry name" value="Plug"/>
    <property type="match status" value="1"/>
</dbReference>
<feature type="domain" description="TonB-dependent receptor plug" evidence="8">
    <location>
        <begin position="249"/>
        <end position="336"/>
    </location>
</feature>
<dbReference type="Pfam" id="PF13715">
    <property type="entry name" value="CarbopepD_reg_2"/>
    <property type="match status" value="1"/>
</dbReference>
<gene>
    <name evidence="9" type="ORF">LX99_02855</name>
</gene>
<evidence type="ECO:0000259" key="8">
    <source>
        <dbReference type="Pfam" id="PF07715"/>
    </source>
</evidence>
<comment type="similarity">
    <text evidence="7">Belongs to the TonB-dependent receptor family.</text>
</comment>
<reference evidence="9 10" key="1">
    <citation type="submission" date="2018-05" db="EMBL/GenBank/DDBJ databases">
        <title>Genomic Encyclopedia of Archaeal and Bacterial Type Strains, Phase II (KMG-II): from individual species to whole genera.</title>
        <authorList>
            <person name="Goeker M."/>
        </authorList>
    </citation>
    <scope>NUCLEOTIDE SEQUENCE [LARGE SCALE GENOMIC DNA]</scope>
    <source>
        <strain evidence="9 10">DSM 19975</strain>
    </source>
</reference>
<evidence type="ECO:0000256" key="1">
    <source>
        <dbReference type="ARBA" id="ARBA00004571"/>
    </source>
</evidence>